<organism evidence="3 4">
    <name type="scientific">Megamonas hypermegale</name>
    <dbReference type="NCBI Taxonomy" id="158847"/>
    <lineage>
        <taxon>Bacteria</taxon>
        <taxon>Bacillati</taxon>
        <taxon>Bacillota</taxon>
        <taxon>Negativicutes</taxon>
        <taxon>Selenomonadales</taxon>
        <taxon>Selenomonadaceae</taxon>
        <taxon>Megamonas</taxon>
    </lineage>
</organism>
<dbReference type="eggNOG" id="ENOG5032R5B">
    <property type="taxonomic scope" value="Bacteria"/>
</dbReference>
<feature type="signal peptide" evidence="1">
    <location>
        <begin position="1"/>
        <end position="23"/>
    </location>
</feature>
<dbReference type="Pfam" id="PF07833">
    <property type="entry name" value="Cu_amine_oxidN1"/>
    <property type="match status" value="1"/>
</dbReference>
<dbReference type="EMBL" id="LT906446">
    <property type="protein sequence ID" value="SNU94036.1"/>
    <property type="molecule type" value="Genomic_DNA"/>
</dbReference>
<dbReference type="Gene3D" id="3.30.457.10">
    <property type="entry name" value="Copper amine oxidase-like, N-terminal domain"/>
    <property type="match status" value="1"/>
</dbReference>
<feature type="chain" id="PRO_5011279300" evidence="1">
    <location>
        <begin position="24"/>
        <end position="158"/>
    </location>
</feature>
<keyword evidence="4" id="KW-1185">Reference proteome</keyword>
<dbReference type="InterPro" id="IPR012854">
    <property type="entry name" value="Cu_amine_oxidase-like_N"/>
</dbReference>
<name>A0A239T8X3_9FIRM</name>
<sequence length="158" mass="17421">MKKLWLMIICTLAFAIYIFPAAAADKNCDETKPVIQQSIIVNGEKLDDYPIIINNCVLVPMRSVSDKLGFTVTWDKDTQKATVQSDTMKCTMTIGEDLYSATSTIALGMTAPTEFGSAPLLINNRLYIPAEVFRLIQGNDPSAVKITDTQILLKNVSK</sequence>
<keyword evidence="1" id="KW-0732">Signal</keyword>
<evidence type="ECO:0000313" key="4">
    <source>
        <dbReference type="Proteomes" id="UP000215383"/>
    </source>
</evidence>
<accession>A0A239T8X3</accession>
<dbReference type="SUPFAM" id="SSF55383">
    <property type="entry name" value="Copper amine oxidase, domain N"/>
    <property type="match status" value="1"/>
</dbReference>
<evidence type="ECO:0000259" key="2">
    <source>
        <dbReference type="Pfam" id="PF07833"/>
    </source>
</evidence>
<evidence type="ECO:0000313" key="3">
    <source>
        <dbReference type="EMBL" id="SNU94036.1"/>
    </source>
</evidence>
<dbReference type="InterPro" id="IPR036582">
    <property type="entry name" value="Mao_N_sf"/>
</dbReference>
<dbReference type="AlphaFoldDB" id="A0A239T8X3"/>
<evidence type="ECO:0000256" key="1">
    <source>
        <dbReference type="SAM" id="SignalP"/>
    </source>
</evidence>
<feature type="domain" description="Copper amine oxidase-like N-terminal" evidence="2">
    <location>
        <begin position="41"/>
        <end position="133"/>
    </location>
</feature>
<dbReference type="Proteomes" id="UP000215383">
    <property type="component" value="Chromosome 1"/>
</dbReference>
<reference evidence="3 4" key="1">
    <citation type="submission" date="2017-06" db="EMBL/GenBank/DDBJ databases">
        <authorList>
            <consortium name="Pathogen Informatics"/>
        </authorList>
    </citation>
    <scope>NUCLEOTIDE SEQUENCE [LARGE SCALE GENOMIC DNA]</scope>
    <source>
        <strain evidence="3 4">NCTC10570</strain>
    </source>
</reference>
<dbReference type="RefSeq" id="WP_027889933.1">
    <property type="nucleotide sequence ID" value="NZ_LT906446.1"/>
</dbReference>
<protein>
    <submittedName>
        <fullName evidence="3">BBRPI</fullName>
    </submittedName>
</protein>
<dbReference type="GeneID" id="78506177"/>
<gene>
    <name evidence="3" type="ORF">SAMEA4364220_00133</name>
</gene>
<proteinExistence type="predicted"/>